<dbReference type="AlphaFoldDB" id="A0A4R6XNN4"/>
<dbReference type="RefSeq" id="WP_099020233.1">
    <property type="nucleotide sequence ID" value="NZ_NIHB01000007.1"/>
</dbReference>
<comment type="caution">
    <text evidence="2">The sequence shown here is derived from an EMBL/GenBank/DDBJ whole genome shotgun (WGS) entry which is preliminary data.</text>
</comment>
<evidence type="ECO:0000259" key="1">
    <source>
        <dbReference type="Pfam" id="PF00590"/>
    </source>
</evidence>
<dbReference type="InterPro" id="IPR035996">
    <property type="entry name" value="4pyrrol_Methylase_sf"/>
</dbReference>
<keyword evidence="2" id="KW-0808">Transferase</keyword>
<evidence type="ECO:0000313" key="3">
    <source>
        <dbReference type="Proteomes" id="UP000295724"/>
    </source>
</evidence>
<dbReference type="SUPFAM" id="SSF53790">
    <property type="entry name" value="Tetrapyrrole methylase"/>
    <property type="match status" value="1"/>
</dbReference>
<reference evidence="2 3" key="1">
    <citation type="submission" date="2019-03" db="EMBL/GenBank/DDBJ databases">
        <title>Genomic Encyclopedia of Type Strains, Phase IV (KMG-IV): sequencing the most valuable type-strain genomes for metagenomic binning, comparative biology and taxonomic classification.</title>
        <authorList>
            <person name="Goeker M."/>
        </authorList>
    </citation>
    <scope>NUCLEOTIDE SEQUENCE [LARGE SCALE GENOMIC DNA]</scope>
    <source>
        <strain evidence="2 3">DSM 25488</strain>
    </source>
</reference>
<dbReference type="InterPro" id="IPR000878">
    <property type="entry name" value="4pyrrol_Mease"/>
</dbReference>
<dbReference type="CDD" id="cd19916">
    <property type="entry name" value="OphMA_like"/>
    <property type="match status" value="1"/>
</dbReference>
<keyword evidence="3" id="KW-1185">Reference proteome</keyword>
<organism evidence="2 3">
    <name type="scientific">Marinicella litoralis</name>
    <dbReference type="NCBI Taxonomy" id="644220"/>
    <lineage>
        <taxon>Bacteria</taxon>
        <taxon>Pseudomonadati</taxon>
        <taxon>Pseudomonadota</taxon>
        <taxon>Gammaproteobacteria</taxon>
        <taxon>Lysobacterales</taxon>
        <taxon>Marinicellaceae</taxon>
        <taxon>Marinicella</taxon>
    </lineage>
</organism>
<dbReference type="Pfam" id="PF00590">
    <property type="entry name" value="TP_methylase"/>
    <property type="match status" value="1"/>
</dbReference>
<dbReference type="Gene3D" id="3.40.1010.10">
    <property type="entry name" value="Cobalt-precorrin-4 Transmethylase, Domain 1"/>
    <property type="match status" value="1"/>
</dbReference>
<dbReference type="OrthoDB" id="1459304at2"/>
<keyword evidence="2" id="KW-0489">Methyltransferase</keyword>
<feature type="domain" description="Tetrapyrrole methylase" evidence="1">
    <location>
        <begin position="5"/>
        <end position="207"/>
    </location>
</feature>
<dbReference type="Proteomes" id="UP000295724">
    <property type="component" value="Unassembled WGS sequence"/>
</dbReference>
<name>A0A4R6XNN4_9GAMM</name>
<dbReference type="EMBL" id="SNZB01000004">
    <property type="protein sequence ID" value="TDR19337.1"/>
    <property type="molecule type" value="Genomic_DNA"/>
</dbReference>
<dbReference type="GO" id="GO:0032259">
    <property type="term" value="P:methylation"/>
    <property type="evidence" value="ECO:0007669"/>
    <property type="project" value="UniProtKB-KW"/>
</dbReference>
<dbReference type="InterPro" id="IPR014777">
    <property type="entry name" value="4pyrrole_Mease_sub1"/>
</dbReference>
<evidence type="ECO:0000313" key="2">
    <source>
        <dbReference type="EMBL" id="TDR19337.1"/>
    </source>
</evidence>
<protein>
    <submittedName>
        <fullName evidence="2">Tetrapyrrole (Corrin/porphyrin) methylase-like protein</fullName>
    </submittedName>
</protein>
<accession>A0A4R6XNN4</accession>
<proteinExistence type="predicted"/>
<dbReference type="GO" id="GO:0008168">
    <property type="term" value="F:methyltransferase activity"/>
    <property type="evidence" value="ECO:0007669"/>
    <property type="project" value="UniProtKB-KW"/>
</dbReference>
<gene>
    <name evidence="2" type="ORF">C8D91_1886</name>
</gene>
<sequence>MKGSLVNVGLGMTLGSHITPLSRHFIEQADVVFVAASNQLVEEWVATMNDNVTSLQSLYAEGKSRKQTYAEMNEAIMSQVRAGKKVVGAFYGHPGVFALTPHETIKMARAEGFRAHMEPGVSAEDCLYADLGIDPGTFGCAHFEANNFMFNQTKFDPSAYLILWQIGIAGDRSLKVFETSEKAKQLLVNMLLDFYPADHQVALYECAVLPIERFKADWLSLRDLAQADMTLKTTLVIPPAIEKSKNDQKINELLSINESC</sequence>